<protein>
    <submittedName>
        <fullName evidence="2">Uncharacterized protein</fullName>
    </submittedName>
</protein>
<feature type="compositionally biased region" description="Low complexity" evidence="1">
    <location>
        <begin position="243"/>
        <end position="253"/>
    </location>
</feature>
<feature type="compositionally biased region" description="Low complexity" evidence="1">
    <location>
        <begin position="75"/>
        <end position="86"/>
    </location>
</feature>
<gene>
    <name evidence="2" type="ORF">FKW77_008194</name>
</gene>
<feature type="region of interest" description="Disordered" evidence="1">
    <location>
        <begin position="64"/>
        <end position="183"/>
    </location>
</feature>
<evidence type="ECO:0000256" key="1">
    <source>
        <dbReference type="SAM" id="MobiDB-lite"/>
    </source>
</evidence>
<reference evidence="2 3" key="1">
    <citation type="submission" date="2019-07" db="EMBL/GenBank/DDBJ databases">
        <title>Finished genome of Venturia effusa.</title>
        <authorList>
            <person name="Young C.A."/>
            <person name="Cox M.P."/>
            <person name="Ganley A.R.D."/>
            <person name="David W.J."/>
        </authorList>
    </citation>
    <scope>NUCLEOTIDE SEQUENCE [LARGE SCALE GENOMIC DNA]</scope>
    <source>
        <strain evidence="3">albino</strain>
    </source>
</reference>
<feature type="region of interest" description="Disordered" evidence="1">
    <location>
        <begin position="198"/>
        <end position="284"/>
    </location>
</feature>
<feature type="compositionally biased region" description="Polar residues" evidence="1">
    <location>
        <begin position="91"/>
        <end position="118"/>
    </location>
</feature>
<sequence>MSDQTPKKAASKNEEASASPSSTLSSQSTVVLTPEETPIQSPVLTMPSNVTEATLPNLSNFTAISTANTPAERISSPSQDPQYSPPGAYQRLQQTASAEDRSSPQMSAFAPNSPNQLSRDFHSAPQPTALEPTLSLAQLSLAKTSNPPSSMGTPAATTPQTPTSRTGMYPYGQDPEMYMNHGFDQSAYGPYPGAFPEVGNNSSASGLNYGPPSVRRTLGDGTSRQPTHPGMSMGSGCGQSNHGAFPGAFAAPPDSLGQPRLGPPSARLGDNPGQQSSSSFRYPHAPRMTMIPLPARPSMPTTIDAGSSRRVAEVALRPGSGRHGLPGPLAQYNATPAPGSRSPSLAARYFASAPPRGSLTPSLYTPSPPYLAPAAQLHPTFVPPVNSNSHGFAPVQSTSGCGTGVNPYLPATEPNSAVGMWTSERFGRQSTGGGPPEQALGGRNGVPGDRGATASRRNLGTGDGRSVVEGNSGRAEEKHGDEEREKADEEEDDK</sequence>
<feature type="compositionally biased region" description="Polar residues" evidence="1">
    <location>
        <begin position="135"/>
        <end position="152"/>
    </location>
</feature>
<organism evidence="2 3">
    <name type="scientific">Venturia effusa</name>
    <dbReference type="NCBI Taxonomy" id="50376"/>
    <lineage>
        <taxon>Eukaryota</taxon>
        <taxon>Fungi</taxon>
        <taxon>Dikarya</taxon>
        <taxon>Ascomycota</taxon>
        <taxon>Pezizomycotina</taxon>
        <taxon>Dothideomycetes</taxon>
        <taxon>Pleosporomycetidae</taxon>
        <taxon>Venturiales</taxon>
        <taxon>Venturiaceae</taxon>
        <taxon>Venturia</taxon>
    </lineage>
</organism>
<feature type="region of interest" description="Disordered" evidence="1">
    <location>
        <begin position="425"/>
        <end position="494"/>
    </location>
</feature>
<accession>A0A517LHP8</accession>
<feature type="compositionally biased region" description="Basic and acidic residues" evidence="1">
    <location>
        <begin position="474"/>
        <end position="487"/>
    </location>
</feature>
<dbReference type="Proteomes" id="UP000316270">
    <property type="component" value="Chromosome 12"/>
</dbReference>
<evidence type="ECO:0000313" key="3">
    <source>
        <dbReference type="Proteomes" id="UP000316270"/>
    </source>
</evidence>
<feature type="compositionally biased region" description="Low complexity" evidence="1">
    <location>
        <begin position="16"/>
        <end position="34"/>
    </location>
</feature>
<feature type="compositionally biased region" description="Low complexity" evidence="1">
    <location>
        <begin position="153"/>
        <end position="163"/>
    </location>
</feature>
<dbReference type="AlphaFoldDB" id="A0A517LHP8"/>
<evidence type="ECO:0000313" key="2">
    <source>
        <dbReference type="EMBL" id="QDS75158.1"/>
    </source>
</evidence>
<feature type="compositionally biased region" description="Polar residues" evidence="1">
    <location>
        <begin position="38"/>
        <end position="47"/>
    </location>
</feature>
<keyword evidence="3" id="KW-1185">Reference proteome</keyword>
<name>A0A517LHP8_9PEZI</name>
<proteinExistence type="predicted"/>
<dbReference type="EMBL" id="CP042196">
    <property type="protein sequence ID" value="QDS75158.1"/>
    <property type="molecule type" value="Genomic_DNA"/>
</dbReference>
<feature type="region of interest" description="Disordered" evidence="1">
    <location>
        <begin position="1"/>
        <end position="47"/>
    </location>
</feature>